<organism evidence="1 2">
    <name type="scientific">Tetraparma gracilis</name>
    <dbReference type="NCBI Taxonomy" id="2962635"/>
    <lineage>
        <taxon>Eukaryota</taxon>
        <taxon>Sar</taxon>
        <taxon>Stramenopiles</taxon>
        <taxon>Ochrophyta</taxon>
        <taxon>Bolidophyceae</taxon>
        <taxon>Parmales</taxon>
        <taxon>Triparmaceae</taxon>
        <taxon>Tetraparma</taxon>
    </lineage>
</organism>
<dbReference type="InterPro" id="IPR036847">
    <property type="entry name" value="RimP_C_sf"/>
</dbReference>
<proteinExistence type="predicted"/>
<dbReference type="SUPFAM" id="SSF74942">
    <property type="entry name" value="YhbC-like, C-terminal domain"/>
    <property type="match status" value="1"/>
</dbReference>
<evidence type="ECO:0000313" key="2">
    <source>
        <dbReference type="Proteomes" id="UP001165060"/>
    </source>
</evidence>
<evidence type="ECO:0000313" key="1">
    <source>
        <dbReference type="EMBL" id="GMI26017.1"/>
    </source>
</evidence>
<protein>
    <submittedName>
        <fullName evidence="1">Uncharacterized protein</fullName>
    </submittedName>
</protein>
<reference evidence="1 2" key="1">
    <citation type="journal article" date="2023" name="Commun. Biol.">
        <title>Genome analysis of Parmales, the sister group of diatoms, reveals the evolutionary specialization of diatoms from phago-mixotrophs to photoautotrophs.</title>
        <authorList>
            <person name="Ban H."/>
            <person name="Sato S."/>
            <person name="Yoshikawa S."/>
            <person name="Yamada K."/>
            <person name="Nakamura Y."/>
            <person name="Ichinomiya M."/>
            <person name="Sato N."/>
            <person name="Blanc-Mathieu R."/>
            <person name="Endo H."/>
            <person name="Kuwata A."/>
            <person name="Ogata H."/>
        </authorList>
    </citation>
    <scope>NUCLEOTIDE SEQUENCE [LARGE SCALE GENOMIC DNA]</scope>
</reference>
<comment type="caution">
    <text evidence="1">The sequence shown here is derived from an EMBL/GenBank/DDBJ whole genome shotgun (WGS) entry which is preliminary data.</text>
</comment>
<keyword evidence="2" id="KW-1185">Reference proteome</keyword>
<gene>
    <name evidence="1" type="ORF">TeGR_g3100</name>
</gene>
<accession>A0ABQ6MGP4</accession>
<dbReference type="Proteomes" id="UP001165060">
    <property type="component" value="Unassembled WGS sequence"/>
</dbReference>
<feature type="non-terminal residue" evidence="1">
    <location>
        <position position="1"/>
    </location>
</feature>
<name>A0ABQ6MGP4_9STRA</name>
<dbReference type="EMBL" id="BRYB01001452">
    <property type="protein sequence ID" value="GMI26017.1"/>
    <property type="molecule type" value="Genomic_DNA"/>
</dbReference>
<sequence length="165" mass="17086">RGDLDGQDDPVSAQWRAEAEAALLAEATRLGCPALGVTWSFNEVLLTVPSAATPAQLAALGALAGLEVGDAVMERHALVVAAPSAPSTLTSQADYDGAVGDPVVVATQDPFKSNRSIRGVLVGRDAMKVVVDVPESEEGGGGRVEVPNLMVRKVKIDKEAKKGME</sequence>